<dbReference type="PATRIC" id="fig|55758.3.peg.1192"/>
<dbReference type="SUPFAM" id="SSF51219">
    <property type="entry name" value="TRAP-like"/>
    <property type="match status" value="1"/>
</dbReference>
<protein>
    <recommendedName>
        <fullName evidence="3">TIGR00266 family protein</fullName>
    </recommendedName>
</protein>
<dbReference type="PANTHER" id="PTHR43657">
    <property type="entry name" value="TRYPTOPHAN RNA-BINDING ATTENUATOR PROTEIN-LIKE PROTEIN"/>
    <property type="match status" value="1"/>
</dbReference>
<dbReference type="EMBL" id="LWMT01000203">
    <property type="protein sequence ID" value="KZX13521.1"/>
    <property type="molecule type" value="Genomic_DNA"/>
</dbReference>
<dbReference type="InterPro" id="IPR036983">
    <property type="entry name" value="AIM24_sf"/>
</dbReference>
<dbReference type="Proteomes" id="UP000077066">
    <property type="component" value="Unassembled WGS sequence"/>
</dbReference>
<sequence length="226" mass="24489">MEYEIKGGSFPIVICYLKNGEKVKTEGGGMALMTPNIRMETTTDGGILKGLGRALSGDSMFLTYYIAEDDDQHVGFASKFPGQIIPLEITEDKPIIAQKTAFLASEEGVDIKMHFRKSLKSGLFGGEGFILQKLEGNGKAFLEMDGEILEYELAPGEKLVIDQGHLGAMEETVSFDIQRVKGAKNMLLGGEGVFLANLTGPGKVWIQTMPFSNLIEAIIPHLPSSG</sequence>
<organism evidence="1 2">
    <name type="scientific">Methanobrevibacter filiformis</name>
    <dbReference type="NCBI Taxonomy" id="55758"/>
    <lineage>
        <taxon>Archaea</taxon>
        <taxon>Methanobacteriati</taxon>
        <taxon>Methanobacteriota</taxon>
        <taxon>Methanomada group</taxon>
        <taxon>Methanobacteria</taxon>
        <taxon>Methanobacteriales</taxon>
        <taxon>Methanobacteriaceae</taxon>
        <taxon>Methanobrevibacter</taxon>
    </lineage>
</organism>
<evidence type="ECO:0008006" key="3">
    <source>
        <dbReference type="Google" id="ProtNLM"/>
    </source>
</evidence>
<evidence type="ECO:0000313" key="2">
    <source>
        <dbReference type="Proteomes" id="UP000077066"/>
    </source>
</evidence>
<accession>A0A166BLD9</accession>
<reference evidence="1 2" key="1">
    <citation type="submission" date="2016-04" db="EMBL/GenBank/DDBJ databases">
        <title>Genome sequence of Methanobrevibacter filiformis DSM 11501.</title>
        <authorList>
            <person name="Poehlein A."/>
            <person name="Seedorf H."/>
            <person name="Daniel R."/>
        </authorList>
    </citation>
    <scope>NUCLEOTIDE SEQUENCE [LARGE SCALE GENOMIC DNA]</scope>
    <source>
        <strain evidence="1 2">DSM 11501</strain>
    </source>
</reference>
<dbReference type="NCBIfam" id="TIGR00266">
    <property type="entry name" value="TIGR00266 family protein"/>
    <property type="match status" value="1"/>
</dbReference>
<dbReference type="PANTHER" id="PTHR43657:SF1">
    <property type="entry name" value="ALTERED INHERITANCE OF MITOCHONDRIA PROTEIN 24, MITOCHONDRIAL"/>
    <property type="match status" value="1"/>
</dbReference>
<gene>
    <name evidence="1" type="ORF">MBFIL_10430</name>
</gene>
<dbReference type="RefSeq" id="WP_066972194.1">
    <property type="nucleotide sequence ID" value="NZ_LWMT01000203.1"/>
</dbReference>
<dbReference type="Pfam" id="PF01987">
    <property type="entry name" value="AIM24"/>
    <property type="match status" value="1"/>
</dbReference>
<proteinExistence type="predicted"/>
<dbReference type="AlphaFoldDB" id="A0A166BLD9"/>
<name>A0A166BLD9_9EURY</name>
<evidence type="ECO:0000313" key="1">
    <source>
        <dbReference type="EMBL" id="KZX13521.1"/>
    </source>
</evidence>
<dbReference type="InterPro" id="IPR016031">
    <property type="entry name" value="Trp_RNA-bd_attenuator-like_dom"/>
</dbReference>
<keyword evidence="2" id="KW-1185">Reference proteome</keyword>
<dbReference type="OrthoDB" id="7592at2157"/>
<dbReference type="InterPro" id="IPR002838">
    <property type="entry name" value="AIM24"/>
</dbReference>
<comment type="caution">
    <text evidence="1">The sequence shown here is derived from an EMBL/GenBank/DDBJ whole genome shotgun (WGS) entry which is preliminary data.</text>
</comment>
<dbReference type="Gene3D" id="3.60.160.10">
    <property type="entry name" value="Mitochondrial biogenesis AIM24"/>
    <property type="match status" value="1"/>
</dbReference>